<evidence type="ECO:0000313" key="3">
    <source>
        <dbReference type="Proteomes" id="UP000439903"/>
    </source>
</evidence>
<dbReference type="Pfam" id="PF07707">
    <property type="entry name" value="BACK"/>
    <property type="match status" value="1"/>
</dbReference>
<organism evidence="2 3">
    <name type="scientific">Gigaspora margarita</name>
    <dbReference type="NCBI Taxonomy" id="4874"/>
    <lineage>
        <taxon>Eukaryota</taxon>
        <taxon>Fungi</taxon>
        <taxon>Fungi incertae sedis</taxon>
        <taxon>Mucoromycota</taxon>
        <taxon>Glomeromycotina</taxon>
        <taxon>Glomeromycetes</taxon>
        <taxon>Diversisporales</taxon>
        <taxon>Gigasporaceae</taxon>
        <taxon>Gigaspora</taxon>
    </lineage>
</organism>
<accession>A0A8H4A4X8</accession>
<keyword evidence="3" id="KW-1185">Reference proteome</keyword>
<evidence type="ECO:0000313" key="2">
    <source>
        <dbReference type="EMBL" id="KAF0424044.1"/>
    </source>
</evidence>
<dbReference type="Pfam" id="PF07534">
    <property type="entry name" value="TLD"/>
    <property type="match status" value="1"/>
</dbReference>
<comment type="caution">
    <text evidence="2">The sequence shown here is derived from an EMBL/GenBank/DDBJ whole genome shotgun (WGS) entry which is preliminary data.</text>
</comment>
<dbReference type="AlphaFoldDB" id="A0A8H4A4X8"/>
<dbReference type="Proteomes" id="UP000439903">
    <property type="component" value="Unassembled WGS sequence"/>
</dbReference>
<dbReference type="InterPro" id="IPR011705">
    <property type="entry name" value="BACK"/>
</dbReference>
<reference evidence="2 3" key="1">
    <citation type="journal article" date="2019" name="Environ. Microbiol.">
        <title>At the nexus of three kingdoms: the genome of the mycorrhizal fungus Gigaspora margarita provides insights into plant, endobacterial and fungal interactions.</title>
        <authorList>
            <person name="Venice F."/>
            <person name="Ghignone S."/>
            <person name="Salvioli di Fossalunga A."/>
            <person name="Amselem J."/>
            <person name="Novero M."/>
            <person name="Xianan X."/>
            <person name="Sedzielewska Toro K."/>
            <person name="Morin E."/>
            <person name="Lipzen A."/>
            <person name="Grigoriev I.V."/>
            <person name="Henrissat B."/>
            <person name="Martin F.M."/>
            <person name="Bonfante P."/>
        </authorList>
    </citation>
    <scope>NUCLEOTIDE SEQUENCE [LARGE SCALE GENOMIC DNA]</scope>
    <source>
        <strain evidence="2 3">BEG34</strain>
    </source>
</reference>
<dbReference type="Gene3D" id="1.25.40.420">
    <property type="match status" value="1"/>
</dbReference>
<gene>
    <name evidence="2" type="ORF">F8M41_006659</name>
</gene>
<dbReference type="PROSITE" id="PS51886">
    <property type="entry name" value="TLDC"/>
    <property type="match status" value="1"/>
</dbReference>
<dbReference type="EMBL" id="WTPW01001659">
    <property type="protein sequence ID" value="KAF0424044.1"/>
    <property type="molecule type" value="Genomic_DNA"/>
</dbReference>
<sequence length="377" mass="43925">MVHFIAEYKQFNKLNETYLETICEKPKLLFDSEEFLSLNEDSLKLILKCDNLDMKECDIWKKLVDWGTAQLTTSENNKIIHSPLINDSSFIKNPVPEILRVNEPTKNEGINVLNNTLAELSENEDNKVLNKTLSELIELIRFYQMDHKKFMPEVWKYKHFLSEHLIEDILTCFLDSDIKPSYNPFLIRWGNFKIDSVLINRDIALLLTKWIDRKTIDDKTSKGFHYKFNLLFRSSLDGLSSQAFHQKCDNKGATFTIAKAKNYDLLIGGYNPLDWNSKNVWRATTDSFIFALDYNDHKNATVSRINHDNRNHAIGCNEDFGPWFGEGPDLRVPNNSNFRNFWELKPKSYAKIAKVDSLTVLDYEVFQIVSNVKKKST</sequence>
<evidence type="ECO:0000259" key="1">
    <source>
        <dbReference type="PROSITE" id="PS51886"/>
    </source>
</evidence>
<dbReference type="OrthoDB" id="2436104at2759"/>
<feature type="domain" description="TLDc" evidence="1">
    <location>
        <begin position="197"/>
        <end position="369"/>
    </location>
</feature>
<protein>
    <submittedName>
        <fullName evidence="2">Btb/poz domain-containing protein 19-like</fullName>
    </submittedName>
</protein>
<dbReference type="SMART" id="SM00584">
    <property type="entry name" value="TLDc"/>
    <property type="match status" value="1"/>
</dbReference>
<dbReference type="InterPro" id="IPR006571">
    <property type="entry name" value="TLDc_dom"/>
</dbReference>
<proteinExistence type="predicted"/>
<name>A0A8H4A4X8_GIGMA</name>